<dbReference type="GO" id="GO:0016020">
    <property type="term" value="C:membrane"/>
    <property type="evidence" value="ECO:0007669"/>
    <property type="project" value="UniProtKB-SubCell"/>
</dbReference>
<evidence type="ECO:0000256" key="2">
    <source>
        <dbReference type="ARBA" id="ARBA00006464"/>
    </source>
</evidence>
<feature type="transmembrane region" description="Helical" evidence="7">
    <location>
        <begin position="69"/>
        <end position="87"/>
    </location>
</feature>
<dbReference type="PANTHER" id="PTHR30576:SF0">
    <property type="entry name" value="UNDECAPRENYL-PHOSPHATE N-ACETYLGALACTOSAMINYL 1-PHOSPHATE TRANSFERASE-RELATED"/>
    <property type="match status" value="1"/>
</dbReference>
<dbReference type="GO" id="GO:0016780">
    <property type="term" value="F:phosphotransferase activity, for other substituted phosphate groups"/>
    <property type="evidence" value="ECO:0007669"/>
    <property type="project" value="TreeGrafter"/>
</dbReference>
<evidence type="ECO:0000313" key="10">
    <source>
        <dbReference type="Proteomes" id="UP000019146"/>
    </source>
</evidence>
<evidence type="ECO:0000256" key="6">
    <source>
        <dbReference type="ARBA" id="ARBA00023136"/>
    </source>
</evidence>
<dbReference type="NCBIfam" id="TIGR03025">
    <property type="entry name" value="EPS_sugtrans"/>
    <property type="match status" value="1"/>
</dbReference>
<accession>A0A0P0RD24</accession>
<dbReference type="Proteomes" id="UP000019146">
    <property type="component" value="Chromosome 2"/>
</dbReference>
<organism evidence="9 10">
    <name type="scientific">Paraburkholderia caribensis MBA4</name>
    <dbReference type="NCBI Taxonomy" id="1323664"/>
    <lineage>
        <taxon>Bacteria</taxon>
        <taxon>Pseudomonadati</taxon>
        <taxon>Pseudomonadota</taxon>
        <taxon>Betaproteobacteria</taxon>
        <taxon>Burkholderiales</taxon>
        <taxon>Burkholderiaceae</taxon>
        <taxon>Paraburkholderia</taxon>
    </lineage>
</organism>
<evidence type="ECO:0000256" key="5">
    <source>
        <dbReference type="ARBA" id="ARBA00022989"/>
    </source>
</evidence>
<keyword evidence="5 7" id="KW-1133">Transmembrane helix</keyword>
<dbReference type="Pfam" id="PF13727">
    <property type="entry name" value="CoA_binding_3"/>
    <property type="match status" value="1"/>
</dbReference>
<dbReference type="Pfam" id="PF02397">
    <property type="entry name" value="Bac_transf"/>
    <property type="match status" value="1"/>
</dbReference>
<dbReference type="EMBL" id="CP012747">
    <property type="protein sequence ID" value="ALL66230.1"/>
    <property type="molecule type" value="Genomic_DNA"/>
</dbReference>
<dbReference type="InterPro" id="IPR003362">
    <property type="entry name" value="Bact_transf"/>
</dbReference>
<keyword evidence="6 7" id="KW-0472">Membrane</keyword>
<gene>
    <name evidence="9" type="ORF">K788_0002752</name>
</gene>
<evidence type="ECO:0000256" key="7">
    <source>
        <dbReference type="SAM" id="Phobius"/>
    </source>
</evidence>
<dbReference type="PANTHER" id="PTHR30576">
    <property type="entry name" value="COLANIC BIOSYNTHESIS UDP-GLUCOSE LIPID CARRIER TRANSFERASE"/>
    <property type="match status" value="1"/>
</dbReference>
<feature type="domain" description="Bacterial sugar transferase" evidence="8">
    <location>
        <begin position="266"/>
        <end position="450"/>
    </location>
</feature>
<reference evidence="9 10" key="1">
    <citation type="journal article" date="2014" name="Genome Announc.">
        <title>Draft Genome Sequence of the Haloacid-Degrading Burkholderia caribensis Strain MBA4.</title>
        <authorList>
            <person name="Pan Y."/>
            <person name="Kong K.F."/>
            <person name="Tsang J.S."/>
        </authorList>
    </citation>
    <scope>NUCLEOTIDE SEQUENCE [LARGE SCALE GENOMIC DNA]</scope>
    <source>
        <strain evidence="9 10">MBA4</strain>
    </source>
</reference>
<dbReference type="InterPro" id="IPR017473">
    <property type="entry name" value="Undecaprenyl-P_gluc_Ptfrase"/>
</dbReference>
<comment type="similarity">
    <text evidence="2">Belongs to the bacterial sugar transferase family.</text>
</comment>
<dbReference type="GeneID" id="69970220"/>
<dbReference type="InterPro" id="IPR017475">
    <property type="entry name" value="EPS_sugar_tfrase"/>
</dbReference>
<evidence type="ECO:0000256" key="1">
    <source>
        <dbReference type="ARBA" id="ARBA00004141"/>
    </source>
</evidence>
<dbReference type="KEGG" id="bcai:K788_0002752"/>
<dbReference type="AlphaFoldDB" id="A0A0P0RD24"/>
<evidence type="ECO:0000256" key="3">
    <source>
        <dbReference type="ARBA" id="ARBA00022679"/>
    </source>
</evidence>
<feature type="transmembrane region" description="Helical" evidence="7">
    <location>
        <begin position="38"/>
        <end position="57"/>
    </location>
</feature>
<evidence type="ECO:0000259" key="8">
    <source>
        <dbReference type="Pfam" id="PF02397"/>
    </source>
</evidence>
<evidence type="ECO:0000256" key="4">
    <source>
        <dbReference type="ARBA" id="ARBA00022692"/>
    </source>
</evidence>
<keyword evidence="4 7" id="KW-0812">Transmembrane</keyword>
<name>A0A0P0RD24_9BURK</name>
<feature type="transmembrane region" description="Helical" evidence="7">
    <location>
        <begin position="99"/>
        <end position="118"/>
    </location>
</feature>
<sequence>MLTPISKATDFLCIIGGAYISKSVVFHDGANFSHIDGLFGLLGVVLPFVTFRLTRVYQPFRHDTMRQSAARAVLAWLIAQLALIGISRAYPGTGLRGEWLVWWTSIAAFSLVAGRCAIHVMPSLMRSWRFAPTRVAIVAPFAANGDLLGRIATQTRNAFVPEVIYDPSLPLDTTIEQIPAVHEMNVFKQVMRSRELREIWIVNPPFQPISVENLFVEFRNEFVNIRVLPMSEDATPIGGTIVGHHRGVPVLNVMATPERSWDTIPKEIFDRLFALFILLAISPVLVGIAIAVKLSSPGPALFRQYRKGMNGEVFSIYKFRSMYQGADKPGAVVQAQKGDARITRVGRFLRSTSLDELPQFLNVLKGEMSVVGPRPHAVEHDEYYKDLVQHYMFRYRIKPGITGWAQVNGFRGETAELEKMEGRVKLDLHYIQNWSFWMDMKIILLTIFQGFSGKNVY</sequence>
<dbReference type="RefSeq" id="WP_035989252.1">
    <property type="nucleotide sequence ID" value="NZ_CP012747.1"/>
</dbReference>
<comment type="subcellular location">
    <subcellularLocation>
        <location evidence="1">Membrane</location>
        <topology evidence="1">Multi-pass membrane protein</topology>
    </subcellularLocation>
</comment>
<keyword evidence="3 9" id="KW-0808">Transferase</keyword>
<proteinExistence type="inferred from homology"/>
<evidence type="ECO:0000313" key="9">
    <source>
        <dbReference type="EMBL" id="ALL66230.1"/>
    </source>
</evidence>
<feature type="transmembrane region" description="Helical" evidence="7">
    <location>
        <begin position="272"/>
        <end position="292"/>
    </location>
</feature>
<protein>
    <submittedName>
        <fullName evidence="9">Undecaprenyl-phosphate galactosephosphotransferase</fullName>
    </submittedName>
</protein>
<dbReference type="NCBIfam" id="TIGR03023">
    <property type="entry name" value="WcaJ_sugtrans"/>
    <property type="match status" value="1"/>
</dbReference>